<sequence>MKKKNNGFNIISGDSTTHGGYYTGTLNLSNLSSVLIDGDEAKIDLGLIHAKSAVERGIKFTSNPDEVPNGKPYWVVWVAVDRNESGPYYAGMAACPMTVDREARRGWKNLAEHVNRMDDALKRRYKLDSLPPESKQALKKLLQENNLSIWENSPEELHAILNVTEK</sequence>
<gene>
    <name evidence="1" type="ORF">GCM10011571_03580</name>
</gene>
<organism evidence="1 2">
    <name type="scientific">Marinithermofilum abyssi</name>
    <dbReference type="NCBI Taxonomy" id="1571185"/>
    <lineage>
        <taxon>Bacteria</taxon>
        <taxon>Bacillati</taxon>
        <taxon>Bacillota</taxon>
        <taxon>Bacilli</taxon>
        <taxon>Bacillales</taxon>
        <taxon>Thermoactinomycetaceae</taxon>
        <taxon>Marinithermofilum</taxon>
    </lineage>
</organism>
<evidence type="ECO:0000313" key="1">
    <source>
        <dbReference type="EMBL" id="GGE05743.1"/>
    </source>
</evidence>
<comment type="caution">
    <text evidence="1">The sequence shown here is derived from an EMBL/GenBank/DDBJ whole genome shotgun (WGS) entry which is preliminary data.</text>
</comment>
<dbReference type="EMBL" id="BMHQ01000001">
    <property type="protein sequence ID" value="GGE05743.1"/>
    <property type="molecule type" value="Genomic_DNA"/>
</dbReference>
<protein>
    <recommendedName>
        <fullName evidence="3">YwhD family protein</fullName>
    </recommendedName>
</protein>
<dbReference type="InterPro" id="IPR014852">
    <property type="entry name" value="YwhD"/>
</dbReference>
<name>A0A8J2YBN9_9BACL</name>
<accession>A0A8J2YBN9</accession>
<dbReference type="AlphaFoldDB" id="A0A8J2YBN9"/>
<keyword evidence="2" id="KW-1185">Reference proteome</keyword>
<dbReference type="Pfam" id="PF08741">
    <property type="entry name" value="YwhD"/>
    <property type="match status" value="1"/>
</dbReference>
<evidence type="ECO:0000313" key="2">
    <source>
        <dbReference type="Proteomes" id="UP000625210"/>
    </source>
</evidence>
<reference evidence="1" key="2">
    <citation type="submission" date="2020-09" db="EMBL/GenBank/DDBJ databases">
        <authorList>
            <person name="Sun Q."/>
            <person name="Zhou Y."/>
        </authorList>
    </citation>
    <scope>NUCLEOTIDE SEQUENCE</scope>
    <source>
        <strain evidence="1">CGMCC 1.15179</strain>
    </source>
</reference>
<reference evidence="1" key="1">
    <citation type="journal article" date="2014" name="Int. J. Syst. Evol. Microbiol.">
        <title>Complete genome sequence of Corynebacterium casei LMG S-19264T (=DSM 44701T), isolated from a smear-ripened cheese.</title>
        <authorList>
            <consortium name="US DOE Joint Genome Institute (JGI-PGF)"/>
            <person name="Walter F."/>
            <person name="Albersmeier A."/>
            <person name="Kalinowski J."/>
            <person name="Ruckert C."/>
        </authorList>
    </citation>
    <scope>NUCLEOTIDE SEQUENCE</scope>
    <source>
        <strain evidence="1">CGMCC 1.15179</strain>
    </source>
</reference>
<proteinExistence type="predicted"/>
<dbReference type="RefSeq" id="WP_188646199.1">
    <property type="nucleotide sequence ID" value="NZ_BMHQ01000001.1"/>
</dbReference>
<dbReference type="Proteomes" id="UP000625210">
    <property type="component" value="Unassembled WGS sequence"/>
</dbReference>
<evidence type="ECO:0008006" key="3">
    <source>
        <dbReference type="Google" id="ProtNLM"/>
    </source>
</evidence>